<evidence type="ECO:0000256" key="9">
    <source>
        <dbReference type="ARBA" id="ARBA00022723"/>
    </source>
</evidence>
<keyword evidence="6" id="KW-0489">Methyltransferase</keyword>
<evidence type="ECO:0000256" key="1">
    <source>
        <dbReference type="ARBA" id="ARBA00001947"/>
    </source>
</evidence>
<keyword evidence="11" id="KW-0486">Methionine biosynthesis</keyword>
<evidence type="ECO:0000256" key="6">
    <source>
        <dbReference type="ARBA" id="ARBA00022603"/>
    </source>
</evidence>
<comment type="pathway">
    <text evidence="3">Amino-acid biosynthesis; L-methionine biosynthesis via de novo pathway; L-methionine from L-homocysteine (MetE route): step 1/1.</text>
</comment>
<evidence type="ECO:0000259" key="13">
    <source>
        <dbReference type="Pfam" id="PF08267"/>
    </source>
</evidence>
<keyword evidence="8" id="KW-0808">Transferase</keyword>
<comment type="similarity">
    <text evidence="4">Belongs to the vitamin-B12 independent methionine synthase family.</text>
</comment>
<keyword evidence="9" id="KW-0479">Metal-binding</keyword>
<dbReference type="AlphaFoldDB" id="A0A8J4V2N1"/>
<dbReference type="InterPro" id="IPR013215">
    <property type="entry name" value="Cbl-indep_Met_Synth_N"/>
</dbReference>
<dbReference type="EMBL" id="AJWJ01000003">
    <property type="protein sequence ID" value="KAF2078525.1"/>
    <property type="molecule type" value="Genomic_DNA"/>
</dbReference>
<dbReference type="InterPro" id="IPR038071">
    <property type="entry name" value="UROD/MetE-like_sf"/>
</dbReference>
<dbReference type="GO" id="GO:0009086">
    <property type="term" value="P:methionine biosynthetic process"/>
    <property type="evidence" value="ECO:0007669"/>
    <property type="project" value="UniProtKB-KW"/>
</dbReference>
<dbReference type="NCBIfam" id="NF003556">
    <property type="entry name" value="PRK05222.1"/>
    <property type="match status" value="1"/>
</dbReference>
<evidence type="ECO:0000256" key="8">
    <source>
        <dbReference type="ARBA" id="ARBA00022679"/>
    </source>
</evidence>
<evidence type="ECO:0000256" key="3">
    <source>
        <dbReference type="ARBA" id="ARBA00004681"/>
    </source>
</evidence>
<feature type="domain" description="Cobalamin-independent methionine synthase MetE N-terminal" evidence="13">
    <location>
        <begin position="5"/>
        <end position="366"/>
    </location>
</feature>
<dbReference type="GO" id="GO:0032259">
    <property type="term" value="P:methylation"/>
    <property type="evidence" value="ECO:0007669"/>
    <property type="project" value="UniProtKB-KW"/>
</dbReference>
<dbReference type="Pfam" id="PF08267">
    <property type="entry name" value="Meth_synt_1"/>
    <property type="match status" value="1"/>
</dbReference>
<evidence type="ECO:0000256" key="7">
    <source>
        <dbReference type="ARBA" id="ARBA00022605"/>
    </source>
</evidence>
<comment type="cofactor">
    <cofactor evidence="1">
        <name>Zn(2+)</name>
        <dbReference type="ChEBI" id="CHEBI:29105"/>
    </cofactor>
</comment>
<dbReference type="GO" id="GO:0003871">
    <property type="term" value="F:5-methyltetrahydropteroyltriglutamate-homocysteine S-methyltransferase activity"/>
    <property type="evidence" value="ECO:0007669"/>
    <property type="project" value="UniProtKB-EC"/>
</dbReference>
<dbReference type="CDD" id="cd03312">
    <property type="entry name" value="CIMS_N_terminal_like"/>
    <property type="match status" value="1"/>
</dbReference>
<keyword evidence="10" id="KW-0862">Zinc</keyword>
<dbReference type="SUPFAM" id="SSF51726">
    <property type="entry name" value="UROD/MetE-like"/>
    <property type="match status" value="2"/>
</dbReference>
<dbReference type="NCBIfam" id="TIGR01371">
    <property type="entry name" value="met_syn_B12ind"/>
    <property type="match status" value="1"/>
</dbReference>
<evidence type="ECO:0000256" key="11">
    <source>
        <dbReference type="ARBA" id="ARBA00023167"/>
    </source>
</evidence>
<accession>A0A8J4V2N1</accession>
<dbReference type="Gene3D" id="3.20.20.210">
    <property type="match status" value="2"/>
</dbReference>
<comment type="caution">
    <text evidence="14">The sequence shown here is derived from an EMBL/GenBank/DDBJ whole genome shotgun (WGS) entry which is preliminary data.</text>
</comment>
<evidence type="ECO:0000256" key="10">
    <source>
        <dbReference type="ARBA" id="ARBA00022833"/>
    </source>
</evidence>
<evidence type="ECO:0000256" key="5">
    <source>
        <dbReference type="ARBA" id="ARBA00012034"/>
    </source>
</evidence>
<protein>
    <recommendedName>
        <fullName evidence="5">5-methyltetrahydropteroyltriglutamate--homocysteine S-methyltransferase</fullName>
        <ecNumber evidence="5">2.1.1.14</ecNumber>
    </recommendedName>
</protein>
<dbReference type="OrthoDB" id="1053771at2759"/>
<dbReference type="Pfam" id="PF01717">
    <property type="entry name" value="Meth_synt_2"/>
    <property type="match status" value="1"/>
</dbReference>
<evidence type="ECO:0000256" key="4">
    <source>
        <dbReference type="ARBA" id="ARBA00009553"/>
    </source>
</evidence>
<dbReference type="InterPro" id="IPR006276">
    <property type="entry name" value="Cobalamin-indep_Met_synthase"/>
</dbReference>
<evidence type="ECO:0000313" key="15">
    <source>
        <dbReference type="Proteomes" id="UP000695562"/>
    </source>
</evidence>
<dbReference type="Proteomes" id="UP000695562">
    <property type="component" value="Unassembled WGS sequence"/>
</dbReference>
<dbReference type="HAMAP" id="MF_00172">
    <property type="entry name" value="Meth_synth"/>
    <property type="match status" value="1"/>
</dbReference>
<evidence type="ECO:0000259" key="12">
    <source>
        <dbReference type="Pfam" id="PF01717"/>
    </source>
</evidence>
<sequence>MTIIASNLGFPRMGENRELKKLVEAYWAGKVTDTELAEGIKVIRADHWNLQKNQGISHIPSNDFSLYDHVLDHIHLFGAIPARYQAVVESEVTENTAFRGWKTYFAMGRGYQTSKAASEASSATADTAFGLAASVSQKIDVGSMEMKKWFDTNYHYIVPEFTATQTFSLTNSGYSQPKPVQEFLEAKANGIETRPVILGPISFLLLGKSADSAHPYTSRFDALVHLEALLPVYTSLLTQLAQAGAQWIQIDEPILCLDLEYQGSLDTIKAAYTKAFTTIRAAIPSVNILLATYFGEIRSNIQAIINLPINAIHIDAVRTSETELSNIVNQISTTTLSLSIGVIDGRNIWKSNLKNKLAIIKNVVEKLGSSRVLVAPSCSLLHSPHSLNKEVAKVRPEVLDWLAFSVEKLQEVSFLTKAANSNTLVEPITFADAELQVYYAQNQESQAKRAVSPLIHNPAVKSRIESVTPDMFKRINPFPARRVAQRTRLTTLPALFPTTTIGSFPQTREVRLARSNFNAGKLSAADYDKFIREQIVNCVKIQEECGLDVLVHGEFERNDMVEYFGENLEGYVFTANGWVQSYGSRCVKPPIIFGDVSRPKPMTLEYTTYAQSLTTKPMKGMLTGPVTILQWSFVRDDIPRSTTCNQIALAIRDEVVDLEKAGIACIQIDEPAIREGLPMRASDWDAYLKWSVDSFLLSSTGVRDDTQIHSHMCYSDFNDIFTAIQRMDTDVLTIENSKSDLKLLKAFEKYGYTNEIGPGLYDIHSPRIPTIEDMKYRVEQMLKDLAKELIWVNPDCGLKTRGWSETIAALKNMVQVSVQLRSTFSN</sequence>
<name>A0A8J4V2N1_9MYCE</name>
<gene>
    <name evidence="14" type="ORF">CYY_000150</name>
</gene>
<reference evidence="14" key="1">
    <citation type="submission" date="2020-01" db="EMBL/GenBank/DDBJ databases">
        <title>Development of genomics and gene disruption for Polysphondylium violaceum indicates a role for the polyketide synthase stlB in stalk morphogenesis.</title>
        <authorList>
            <person name="Narita B."/>
            <person name="Kawabe Y."/>
            <person name="Kin K."/>
            <person name="Saito T."/>
            <person name="Gibbs R."/>
            <person name="Kuspa A."/>
            <person name="Muzny D."/>
            <person name="Queller D."/>
            <person name="Richards S."/>
            <person name="Strassman J."/>
            <person name="Sucgang R."/>
            <person name="Worley K."/>
            <person name="Schaap P."/>
        </authorList>
    </citation>
    <scope>NUCLEOTIDE SEQUENCE</scope>
    <source>
        <strain evidence="14">QSvi11</strain>
    </source>
</reference>
<dbReference type="PANTHER" id="PTHR30519">
    <property type="entry name" value="5-METHYLTETRAHYDROPTEROYLTRIGLUTAMATE--HOMOCYSTEINE METHYLTRANSFERASE"/>
    <property type="match status" value="1"/>
</dbReference>
<proteinExistence type="inferred from homology"/>
<keyword evidence="15" id="KW-1185">Reference proteome</keyword>
<dbReference type="UniPathway" id="UPA00051">
    <property type="reaction ID" value="UER00082"/>
</dbReference>
<dbReference type="GO" id="GO:0008270">
    <property type="term" value="F:zinc ion binding"/>
    <property type="evidence" value="ECO:0007669"/>
    <property type="project" value="InterPro"/>
</dbReference>
<comment type="function">
    <text evidence="2">Catalyzes the transfer of a methyl group from 5-methyltetrahydrofolate to homocysteine resulting in methionine formation.</text>
</comment>
<dbReference type="EC" id="2.1.1.14" evidence="5"/>
<dbReference type="CDD" id="cd03311">
    <property type="entry name" value="CIMS_C_terminal_like"/>
    <property type="match status" value="1"/>
</dbReference>
<evidence type="ECO:0000313" key="14">
    <source>
        <dbReference type="EMBL" id="KAF2078525.1"/>
    </source>
</evidence>
<dbReference type="InterPro" id="IPR002629">
    <property type="entry name" value="Met_Synth_C/arc"/>
</dbReference>
<feature type="domain" description="Cobalamin-independent methionine synthase MetE C-terminal/archaeal" evidence="12">
    <location>
        <begin position="496"/>
        <end position="817"/>
    </location>
</feature>
<evidence type="ECO:0000256" key="2">
    <source>
        <dbReference type="ARBA" id="ARBA00002777"/>
    </source>
</evidence>
<keyword evidence="7" id="KW-0028">Amino-acid biosynthesis</keyword>
<organism evidence="14 15">
    <name type="scientific">Polysphondylium violaceum</name>
    <dbReference type="NCBI Taxonomy" id="133409"/>
    <lineage>
        <taxon>Eukaryota</taxon>
        <taxon>Amoebozoa</taxon>
        <taxon>Evosea</taxon>
        <taxon>Eumycetozoa</taxon>
        <taxon>Dictyostelia</taxon>
        <taxon>Dictyosteliales</taxon>
        <taxon>Dictyosteliaceae</taxon>
        <taxon>Polysphondylium</taxon>
    </lineage>
</organism>